<sequence length="59" mass="6497">MRFEVGARVRLHAGGASVFEVLEVDYEGDPERVLIQSVEDTPGTYPWSAKTTLMVAADE</sequence>
<comment type="caution">
    <text evidence="1">The sequence shown here is derived from an EMBL/GenBank/DDBJ whole genome shotgun (WGS) entry which is preliminary data.</text>
</comment>
<protein>
    <submittedName>
        <fullName evidence="1">Uncharacterized protein</fullName>
    </submittedName>
</protein>
<accession>A0ABV8VBP1</accession>
<name>A0ABV8VBP1_9NOCA</name>
<evidence type="ECO:0000313" key="1">
    <source>
        <dbReference type="EMBL" id="MFC4373305.1"/>
    </source>
</evidence>
<gene>
    <name evidence="1" type="ORF">ACFO5K_04250</name>
</gene>
<keyword evidence="2" id="KW-1185">Reference proteome</keyword>
<organism evidence="1 2">
    <name type="scientific">Nocardia halotolerans</name>
    <dbReference type="NCBI Taxonomy" id="1755878"/>
    <lineage>
        <taxon>Bacteria</taxon>
        <taxon>Bacillati</taxon>
        <taxon>Actinomycetota</taxon>
        <taxon>Actinomycetes</taxon>
        <taxon>Mycobacteriales</taxon>
        <taxon>Nocardiaceae</taxon>
        <taxon>Nocardia</taxon>
    </lineage>
</organism>
<dbReference type="Proteomes" id="UP001595844">
    <property type="component" value="Unassembled WGS sequence"/>
</dbReference>
<evidence type="ECO:0000313" key="2">
    <source>
        <dbReference type="Proteomes" id="UP001595844"/>
    </source>
</evidence>
<dbReference type="RefSeq" id="WP_378555941.1">
    <property type="nucleotide sequence ID" value="NZ_JBHSDL010000005.1"/>
</dbReference>
<dbReference type="EMBL" id="JBHSDL010000005">
    <property type="protein sequence ID" value="MFC4373305.1"/>
    <property type="molecule type" value="Genomic_DNA"/>
</dbReference>
<proteinExistence type="predicted"/>
<reference evidence="2" key="1">
    <citation type="journal article" date="2019" name="Int. J. Syst. Evol. Microbiol.">
        <title>The Global Catalogue of Microorganisms (GCM) 10K type strain sequencing project: providing services to taxonomists for standard genome sequencing and annotation.</title>
        <authorList>
            <consortium name="The Broad Institute Genomics Platform"/>
            <consortium name="The Broad Institute Genome Sequencing Center for Infectious Disease"/>
            <person name="Wu L."/>
            <person name="Ma J."/>
        </authorList>
    </citation>
    <scope>NUCLEOTIDE SEQUENCE [LARGE SCALE GENOMIC DNA]</scope>
    <source>
        <strain evidence="2">IBRC-M 10490</strain>
    </source>
</reference>